<evidence type="ECO:0000313" key="2">
    <source>
        <dbReference type="EMBL" id="PFD17787.1"/>
    </source>
</evidence>
<accession>A0A9X6VGU1</accession>
<dbReference type="RefSeq" id="WP_098330415.1">
    <property type="nucleotide sequence ID" value="NZ_NTRC01000025.1"/>
</dbReference>
<dbReference type="SUPFAM" id="SSF57889">
    <property type="entry name" value="Cysteine-rich domain"/>
    <property type="match status" value="1"/>
</dbReference>
<evidence type="ECO:0000256" key="1">
    <source>
        <dbReference type="SAM" id="Coils"/>
    </source>
</evidence>
<evidence type="ECO:0000313" key="3">
    <source>
        <dbReference type="Proteomes" id="UP000219743"/>
    </source>
</evidence>
<dbReference type="AlphaFoldDB" id="A0A9X6VGU1"/>
<gene>
    <name evidence="2" type="ORF">CN263_24850</name>
</gene>
<dbReference type="InterPro" id="IPR046349">
    <property type="entry name" value="C1-like_sf"/>
</dbReference>
<organism evidence="2 3">
    <name type="scientific">Bacillus cereus</name>
    <dbReference type="NCBI Taxonomy" id="1396"/>
    <lineage>
        <taxon>Bacteria</taxon>
        <taxon>Bacillati</taxon>
        <taxon>Bacillota</taxon>
        <taxon>Bacilli</taxon>
        <taxon>Bacillales</taxon>
        <taxon>Bacillaceae</taxon>
        <taxon>Bacillus</taxon>
        <taxon>Bacillus cereus group</taxon>
    </lineage>
</organism>
<comment type="caution">
    <text evidence="2">The sequence shown here is derived from an EMBL/GenBank/DDBJ whole genome shotgun (WGS) entry which is preliminary data.</text>
</comment>
<protein>
    <submittedName>
        <fullName evidence="2">Uncharacterized protein</fullName>
    </submittedName>
</protein>
<sequence length="158" mass="18447">MYFAIRNNTVIPVKLINENKKGTGAWCKGETGKKFLVSYTKLYTNQIAAENEISNLKRAKEKKKTELRLKLKKEEAEILNVFDKIYKDFGVEIKYTMFEYLSVDKALVYYDYIKREEIRDRLITPLELPTECNQCGDLVWEGIHCDDCDPVFGSEKVI</sequence>
<keyword evidence="1" id="KW-0175">Coiled coil</keyword>
<reference evidence="2 3" key="1">
    <citation type="submission" date="2017-09" db="EMBL/GenBank/DDBJ databases">
        <title>Large-scale bioinformatics analysis of Bacillus genomes uncovers conserved roles of natural products in bacterial physiology.</title>
        <authorList>
            <consortium name="Agbiome Team Llc"/>
            <person name="Bleich R.M."/>
            <person name="Kirk G.J."/>
            <person name="Santa Maria K.C."/>
            <person name="Allen S.E."/>
            <person name="Farag S."/>
            <person name="Shank E.A."/>
            <person name="Bowers A."/>
        </authorList>
    </citation>
    <scope>NUCLEOTIDE SEQUENCE [LARGE SCALE GENOMIC DNA]</scope>
    <source>
        <strain evidence="2 3">AFS024404</strain>
    </source>
</reference>
<dbReference type="EMBL" id="NTRC01000025">
    <property type="protein sequence ID" value="PFD17787.1"/>
    <property type="molecule type" value="Genomic_DNA"/>
</dbReference>
<proteinExistence type="predicted"/>
<name>A0A9X6VGU1_BACCE</name>
<feature type="coiled-coil region" evidence="1">
    <location>
        <begin position="46"/>
        <end position="77"/>
    </location>
</feature>
<dbReference type="Proteomes" id="UP000219743">
    <property type="component" value="Unassembled WGS sequence"/>
</dbReference>